<reference evidence="3" key="1">
    <citation type="journal article" date="2019" name="Int. J. Syst. Evol. Microbiol.">
        <title>The Global Catalogue of Microorganisms (GCM) 10K type strain sequencing project: providing services to taxonomists for standard genome sequencing and annotation.</title>
        <authorList>
            <consortium name="The Broad Institute Genomics Platform"/>
            <consortium name="The Broad Institute Genome Sequencing Center for Infectious Disease"/>
            <person name="Wu L."/>
            <person name="Ma J."/>
        </authorList>
    </citation>
    <scope>NUCLEOTIDE SEQUENCE [LARGE SCALE GENOMIC DNA]</scope>
    <source>
        <strain evidence="3">JCM 17923</strain>
    </source>
</reference>
<sequence>MEAYSDHMKASVIKMLRESSPEELACLQAYFEIRRGPGYDLLLEEMTRRGLRPSTISQPHKPRVGTLTHG</sequence>
<dbReference type="EMBL" id="BAABGZ010000064">
    <property type="protein sequence ID" value="GAA4362207.1"/>
    <property type="molecule type" value="Genomic_DNA"/>
</dbReference>
<protein>
    <recommendedName>
        <fullName evidence="4">Transposase</fullName>
    </recommendedName>
</protein>
<evidence type="ECO:0008006" key="4">
    <source>
        <dbReference type="Google" id="ProtNLM"/>
    </source>
</evidence>
<evidence type="ECO:0000256" key="1">
    <source>
        <dbReference type="SAM" id="MobiDB-lite"/>
    </source>
</evidence>
<organism evidence="2 3">
    <name type="scientific">Hymenobacter saemangeumensis</name>
    <dbReference type="NCBI Taxonomy" id="1084522"/>
    <lineage>
        <taxon>Bacteria</taxon>
        <taxon>Pseudomonadati</taxon>
        <taxon>Bacteroidota</taxon>
        <taxon>Cytophagia</taxon>
        <taxon>Cytophagales</taxon>
        <taxon>Hymenobacteraceae</taxon>
        <taxon>Hymenobacter</taxon>
    </lineage>
</organism>
<gene>
    <name evidence="2" type="ORF">GCM10023185_29930</name>
</gene>
<accession>A0ABP8ILW9</accession>
<comment type="caution">
    <text evidence="2">The sequence shown here is derived from an EMBL/GenBank/DDBJ whole genome shotgun (WGS) entry which is preliminary data.</text>
</comment>
<evidence type="ECO:0000313" key="2">
    <source>
        <dbReference type="EMBL" id="GAA4362207.1"/>
    </source>
</evidence>
<evidence type="ECO:0000313" key="3">
    <source>
        <dbReference type="Proteomes" id="UP001501153"/>
    </source>
</evidence>
<dbReference type="Proteomes" id="UP001501153">
    <property type="component" value="Unassembled WGS sequence"/>
</dbReference>
<feature type="region of interest" description="Disordered" evidence="1">
    <location>
        <begin position="50"/>
        <end position="70"/>
    </location>
</feature>
<proteinExistence type="predicted"/>
<name>A0ABP8ILW9_9BACT</name>
<keyword evidence="3" id="KW-1185">Reference proteome</keyword>
<dbReference type="RefSeq" id="WP_345236901.1">
    <property type="nucleotide sequence ID" value="NZ_BAABGZ010000064.1"/>
</dbReference>